<reference evidence="2 3" key="1">
    <citation type="submission" date="2024-03" db="EMBL/GenBank/DDBJ databases">
        <title>Novel species of the genus Variovorax.</title>
        <authorList>
            <person name="Liu Q."/>
            <person name="Xin Y.-H."/>
        </authorList>
    </citation>
    <scope>NUCLEOTIDE SEQUENCE [LARGE SCALE GENOMIC DNA]</scope>
    <source>
        <strain evidence="2 3">KACC 18900</strain>
    </source>
</reference>
<accession>A0ABU8WIB1</accession>
<keyword evidence="3" id="KW-1185">Reference proteome</keyword>
<dbReference type="EMBL" id="JBBKZT010000003">
    <property type="protein sequence ID" value="MEJ8846367.1"/>
    <property type="molecule type" value="Genomic_DNA"/>
</dbReference>
<gene>
    <name evidence="2" type="ORF">WKW82_06890</name>
</gene>
<proteinExistence type="predicted"/>
<keyword evidence="1" id="KW-0175">Coiled coil</keyword>
<protein>
    <submittedName>
        <fullName evidence="2">Uncharacterized protein</fullName>
    </submittedName>
</protein>
<evidence type="ECO:0000313" key="3">
    <source>
        <dbReference type="Proteomes" id="UP001385892"/>
    </source>
</evidence>
<organism evidence="2 3">
    <name type="scientific">Variovorax rhizosphaerae</name>
    <dbReference type="NCBI Taxonomy" id="1836200"/>
    <lineage>
        <taxon>Bacteria</taxon>
        <taxon>Pseudomonadati</taxon>
        <taxon>Pseudomonadota</taxon>
        <taxon>Betaproteobacteria</taxon>
        <taxon>Burkholderiales</taxon>
        <taxon>Comamonadaceae</taxon>
        <taxon>Variovorax</taxon>
    </lineage>
</organism>
<feature type="coiled-coil region" evidence="1">
    <location>
        <begin position="30"/>
        <end position="57"/>
    </location>
</feature>
<dbReference type="RefSeq" id="WP_340341531.1">
    <property type="nucleotide sequence ID" value="NZ_JBBKZT010000003.1"/>
</dbReference>
<dbReference type="Proteomes" id="UP001385892">
    <property type="component" value="Unassembled WGS sequence"/>
</dbReference>
<sequence length="59" mass="6835">MWLFLIVLAILWICMPFAIFGTKPLLRELLAEQKKTNKLLQDQVDRAKAIREAAQALPR</sequence>
<name>A0ABU8WIB1_9BURK</name>
<comment type="caution">
    <text evidence="2">The sequence shown here is derived from an EMBL/GenBank/DDBJ whole genome shotgun (WGS) entry which is preliminary data.</text>
</comment>
<evidence type="ECO:0000313" key="2">
    <source>
        <dbReference type="EMBL" id="MEJ8846367.1"/>
    </source>
</evidence>
<evidence type="ECO:0000256" key="1">
    <source>
        <dbReference type="SAM" id="Coils"/>
    </source>
</evidence>